<dbReference type="PANTHER" id="PTHR46154">
    <property type="match status" value="1"/>
</dbReference>
<organism evidence="9 10">
    <name type="scientific">Phialocephala subalpina</name>
    <dbReference type="NCBI Taxonomy" id="576137"/>
    <lineage>
        <taxon>Eukaryota</taxon>
        <taxon>Fungi</taxon>
        <taxon>Dikarya</taxon>
        <taxon>Ascomycota</taxon>
        <taxon>Pezizomycotina</taxon>
        <taxon>Leotiomycetes</taxon>
        <taxon>Helotiales</taxon>
        <taxon>Mollisiaceae</taxon>
        <taxon>Phialocephala</taxon>
        <taxon>Phialocephala fortinii species complex</taxon>
    </lineage>
</organism>
<evidence type="ECO:0000256" key="2">
    <source>
        <dbReference type="ARBA" id="ARBA00006434"/>
    </source>
</evidence>
<evidence type="ECO:0000256" key="3">
    <source>
        <dbReference type="ARBA" id="ARBA00022692"/>
    </source>
</evidence>
<feature type="transmembrane region" description="Helical" evidence="8">
    <location>
        <begin position="406"/>
        <end position="425"/>
    </location>
</feature>
<name>A0A1L7X368_9HELO</name>
<dbReference type="InterPro" id="IPR038377">
    <property type="entry name" value="Na/Glc_symporter_sf"/>
</dbReference>
<feature type="transmembrane region" description="Helical" evidence="8">
    <location>
        <begin position="666"/>
        <end position="690"/>
    </location>
</feature>
<dbReference type="EMBL" id="FJOG01000014">
    <property type="protein sequence ID" value="CZR59473.1"/>
    <property type="molecule type" value="Genomic_DNA"/>
</dbReference>
<evidence type="ECO:0000256" key="6">
    <source>
        <dbReference type="RuleBase" id="RU362091"/>
    </source>
</evidence>
<keyword evidence="4 8" id="KW-1133">Transmembrane helix</keyword>
<evidence type="ECO:0000256" key="5">
    <source>
        <dbReference type="ARBA" id="ARBA00023136"/>
    </source>
</evidence>
<feature type="compositionally biased region" description="Low complexity" evidence="7">
    <location>
        <begin position="568"/>
        <end position="581"/>
    </location>
</feature>
<dbReference type="GO" id="GO:0015204">
    <property type="term" value="F:urea transmembrane transporter activity"/>
    <property type="evidence" value="ECO:0007669"/>
    <property type="project" value="InterPro"/>
</dbReference>
<dbReference type="InterPro" id="IPR031155">
    <property type="entry name" value="DUR"/>
</dbReference>
<proteinExistence type="inferred from homology"/>
<dbReference type="Proteomes" id="UP000184330">
    <property type="component" value="Unassembled WGS sequence"/>
</dbReference>
<dbReference type="AlphaFoldDB" id="A0A1L7X368"/>
<dbReference type="Gene3D" id="1.20.1730.10">
    <property type="entry name" value="Sodium/glucose cotransporter"/>
    <property type="match status" value="1"/>
</dbReference>
<sequence>MSSLQLGVQGITLLPQGTAYGILIGLGVGFCGVILLAVRIQKIYLSEDSGTSEMFMVANRTVGTGLTAAAVFSSWMWINETVFAAALCYRYGLAIPLWWATGLCFQIALMAALGVMAKIRVPYAHTSLEIIRMRYGKIGHVVFVVLNLCCNVFGCASMILTGSQLIYGISHMHFVAATILIPLGVVLYTATGGLKATFLTDYLHTAVALVLIIYFTLSVLTHEAVGGLSGLWEKLMANAKENYINGNYQGSLLTMKSKGAILWALILKFGNLALVVMDTAFWQKSFATEVKATVPGYNLAALAIFGIPWGLGTVIGLSARAIHNTPIFPTYPGQLILVEVNAGLVMPYTIKALIGDKGIIAFFVLLFMALTSTVSSSMIAVSSILSFDIYKTYINPKASDRRLVKVSHLAVVVHAIFITGVSLAMNYGGANMTWIGYFRPILTCPGIIPLIFALTWSGQTRLAAIISPILGFLTGLAIWLGTAQSLYGTINLTTTGSNLPALYGAIGSMFSPAIYSVLISQYQPYKFDWREFLRIELLEDVALIETPTSAGSTLGEDEKGPKARDEAITPISEPSSSSTSSHDPEKIEISNDKSTVITALRKASPTSPKEIISLDDIVHPFSNETLKELHHWYKIAWIFWIVIVLITFVLWPMPLYRNYVFTKSFFSGWTTVAIIWQFFAFFAVVVYPLYDGRHAIAKGARGCWRAVTGFFGGSGRR</sequence>
<feature type="transmembrane region" description="Helical" evidence="8">
    <location>
        <begin position="202"/>
        <end position="221"/>
    </location>
</feature>
<dbReference type="Pfam" id="PF00474">
    <property type="entry name" value="SSF"/>
    <property type="match status" value="1"/>
</dbReference>
<evidence type="ECO:0000313" key="10">
    <source>
        <dbReference type="Proteomes" id="UP000184330"/>
    </source>
</evidence>
<feature type="transmembrane region" description="Helical" evidence="8">
    <location>
        <begin position="294"/>
        <end position="319"/>
    </location>
</feature>
<feature type="transmembrane region" description="Helical" evidence="8">
    <location>
        <begin position="501"/>
        <end position="520"/>
    </location>
</feature>
<feature type="transmembrane region" description="Helical" evidence="8">
    <location>
        <begin position="437"/>
        <end position="455"/>
    </location>
</feature>
<dbReference type="PANTHER" id="PTHR46154:SF3">
    <property type="entry name" value="DUR32P"/>
    <property type="match status" value="1"/>
</dbReference>
<feature type="transmembrane region" description="Helical" evidence="8">
    <location>
        <begin position="98"/>
        <end position="117"/>
    </location>
</feature>
<gene>
    <name evidence="9" type="ORF">PAC_09365</name>
</gene>
<feature type="transmembrane region" description="Helical" evidence="8">
    <location>
        <begin position="61"/>
        <end position="78"/>
    </location>
</feature>
<feature type="region of interest" description="Disordered" evidence="7">
    <location>
        <begin position="549"/>
        <end position="587"/>
    </location>
</feature>
<feature type="compositionally biased region" description="Basic and acidic residues" evidence="7">
    <location>
        <begin position="556"/>
        <end position="567"/>
    </location>
</feature>
<accession>A0A1L7X368</accession>
<comment type="subcellular location">
    <subcellularLocation>
        <location evidence="1">Membrane</location>
        <topology evidence="1">Multi-pass membrane protein</topology>
    </subcellularLocation>
</comment>
<dbReference type="InterPro" id="IPR001734">
    <property type="entry name" value="Na/solute_symporter"/>
</dbReference>
<feature type="transmembrane region" description="Helical" evidence="8">
    <location>
        <begin position="359"/>
        <end position="385"/>
    </location>
</feature>
<evidence type="ECO:0000256" key="8">
    <source>
        <dbReference type="SAM" id="Phobius"/>
    </source>
</evidence>
<dbReference type="GO" id="GO:0005886">
    <property type="term" value="C:plasma membrane"/>
    <property type="evidence" value="ECO:0007669"/>
    <property type="project" value="TreeGrafter"/>
</dbReference>
<feature type="transmembrane region" description="Helical" evidence="8">
    <location>
        <begin position="635"/>
        <end position="654"/>
    </location>
</feature>
<dbReference type="STRING" id="576137.A0A1L7X368"/>
<keyword evidence="3 8" id="KW-0812">Transmembrane</keyword>
<evidence type="ECO:0000256" key="4">
    <source>
        <dbReference type="ARBA" id="ARBA00022989"/>
    </source>
</evidence>
<evidence type="ECO:0000256" key="7">
    <source>
        <dbReference type="SAM" id="MobiDB-lite"/>
    </source>
</evidence>
<dbReference type="PROSITE" id="PS50283">
    <property type="entry name" value="NA_SOLUT_SYMP_3"/>
    <property type="match status" value="1"/>
</dbReference>
<feature type="transmembrane region" description="Helical" evidence="8">
    <location>
        <begin position="138"/>
        <end position="160"/>
    </location>
</feature>
<evidence type="ECO:0000313" key="9">
    <source>
        <dbReference type="EMBL" id="CZR59473.1"/>
    </source>
</evidence>
<feature type="transmembrane region" description="Helical" evidence="8">
    <location>
        <begin position="462"/>
        <end position="481"/>
    </location>
</feature>
<keyword evidence="5 8" id="KW-0472">Membrane</keyword>
<dbReference type="OrthoDB" id="6132759at2759"/>
<feature type="transmembrane region" description="Helical" evidence="8">
    <location>
        <begin position="260"/>
        <end position="282"/>
    </location>
</feature>
<dbReference type="CDD" id="cd11476">
    <property type="entry name" value="SLC5sbd_DUR3"/>
    <property type="match status" value="1"/>
</dbReference>
<reference evidence="9 10" key="1">
    <citation type="submission" date="2016-03" db="EMBL/GenBank/DDBJ databases">
        <authorList>
            <person name="Ploux O."/>
        </authorList>
    </citation>
    <scope>NUCLEOTIDE SEQUENCE [LARGE SCALE GENOMIC DNA]</scope>
    <source>
        <strain evidence="9 10">UAMH 11012</strain>
    </source>
</reference>
<comment type="similarity">
    <text evidence="2 6">Belongs to the sodium:solute symporter (SSF) (TC 2.A.21) family.</text>
</comment>
<feature type="transmembrane region" description="Helical" evidence="8">
    <location>
        <begin position="166"/>
        <end position="190"/>
    </location>
</feature>
<protein>
    <submittedName>
        <fullName evidence="9">Probable urea transporter</fullName>
    </submittedName>
</protein>
<keyword evidence="10" id="KW-1185">Reference proteome</keyword>
<evidence type="ECO:0000256" key="1">
    <source>
        <dbReference type="ARBA" id="ARBA00004141"/>
    </source>
</evidence>
<feature type="transmembrane region" description="Helical" evidence="8">
    <location>
        <begin position="20"/>
        <end position="40"/>
    </location>
</feature>